<keyword evidence="4" id="KW-1185">Reference proteome</keyword>
<gene>
    <name evidence="3" type="ORF">CYNAS_LOCUS4836</name>
</gene>
<dbReference type="EMBL" id="CATQJL010000112">
    <property type="protein sequence ID" value="CAJ0592853.1"/>
    <property type="molecule type" value="Genomic_DNA"/>
</dbReference>
<name>A0AA36GJQ9_CYLNA</name>
<accession>A0AA36GJQ9</accession>
<organism evidence="3 4">
    <name type="scientific">Cylicocyclus nassatus</name>
    <name type="common">Nematode worm</name>
    <dbReference type="NCBI Taxonomy" id="53992"/>
    <lineage>
        <taxon>Eukaryota</taxon>
        <taxon>Metazoa</taxon>
        <taxon>Ecdysozoa</taxon>
        <taxon>Nematoda</taxon>
        <taxon>Chromadorea</taxon>
        <taxon>Rhabditida</taxon>
        <taxon>Rhabditina</taxon>
        <taxon>Rhabditomorpha</taxon>
        <taxon>Strongyloidea</taxon>
        <taxon>Strongylidae</taxon>
        <taxon>Cylicocyclus</taxon>
    </lineage>
</organism>
<proteinExistence type="predicted"/>
<evidence type="ECO:0000256" key="2">
    <source>
        <dbReference type="SAM" id="Phobius"/>
    </source>
</evidence>
<dbReference type="AlphaFoldDB" id="A0AA36GJQ9"/>
<keyword evidence="2" id="KW-1133">Transmembrane helix</keyword>
<evidence type="ECO:0000313" key="4">
    <source>
        <dbReference type="Proteomes" id="UP001176961"/>
    </source>
</evidence>
<sequence length="102" mass="11206">MPDFDGLSSGAVASYIIILGFVVVIAVALLAFFILNKRKGRQRQRTAAQNLTRNQLAERSSPTSSLGDEAPTIVTIIQPSTLPCNGQIQGRRYVEEHYIFPT</sequence>
<protein>
    <submittedName>
        <fullName evidence="3">Uncharacterized protein</fullName>
    </submittedName>
</protein>
<reference evidence="3" key="1">
    <citation type="submission" date="2023-07" db="EMBL/GenBank/DDBJ databases">
        <authorList>
            <consortium name="CYATHOMIX"/>
        </authorList>
    </citation>
    <scope>NUCLEOTIDE SEQUENCE</scope>
    <source>
        <strain evidence="3">N/A</strain>
    </source>
</reference>
<evidence type="ECO:0000313" key="3">
    <source>
        <dbReference type="EMBL" id="CAJ0592853.1"/>
    </source>
</evidence>
<dbReference type="Proteomes" id="UP001176961">
    <property type="component" value="Unassembled WGS sequence"/>
</dbReference>
<evidence type="ECO:0000256" key="1">
    <source>
        <dbReference type="SAM" id="MobiDB-lite"/>
    </source>
</evidence>
<keyword evidence="2" id="KW-0472">Membrane</keyword>
<comment type="caution">
    <text evidence="3">The sequence shown here is derived from an EMBL/GenBank/DDBJ whole genome shotgun (WGS) entry which is preliminary data.</text>
</comment>
<feature type="region of interest" description="Disordered" evidence="1">
    <location>
        <begin position="40"/>
        <end position="70"/>
    </location>
</feature>
<feature type="transmembrane region" description="Helical" evidence="2">
    <location>
        <begin position="12"/>
        <end position="35"/>
    </location>
</feature>
<keyword evidence="2" id="KW-0812">Transmembrane</keyword>
<feature type="compositionally biased region" description="Polar residues" evidence="1">
    <location>
        <begin position="45"/>
        <end position="66"/>
    </location>
</feature>